<comment type="caution">
    <text evidence="1">The sequence shown here is derived from an EMBL/GenBank/DDBJ whole genome shotgun (WGS) entry which is preliminary data.</text>
</comment>
<dbReference type="AlphaFoldDB" id="A0A397U8W7"/>
<dbReference type="Proteomes" id="UP000266673">
    <property type="component" value="Unassembled WGS sequence"/>
</dbReference>
<keyword evidence="2" id="KW-1185">Reference proteome</keyword>
<evidence type="ECO:0000313" key="2">
    <source>
        <dbReference type="Proteomes" id="UP000266673"/>
    </source>
</evidence>
<evidence type="ECO:0000313" key="1">
    <source>
        <dbReference type="EMBL" id="RIB05199.1"/>
    </source>
</evidence>
<name>A0A397U8W7_9GLOM</name>
<proteinExistence type="predicted"/>
<protein>
    <submittedName>
        <fullName evidence="1">Uncharacterized protein</fullName>
    </submittedName>
</protein>
<dbReference type="EMBL" id="QKWP01002031">
    <property type="protein sequence ID" value="RIB05199.1"/>
    <property type="molecule type" value="Genomic_DNA"/>
</dbReference>
<reference evidence="1 2" key="1">
    <citation type="submission" date="2018-06" db="EMBL/GenBank/DDBJ databases">
        <title>Comparative genomics reveals the genomic features of Rhizophagus irregularis, R. cerebriforme, R. diaphanum and Gigaspora rosea, and their symbiotic lifestyle signature.</title>
        <authorList>
            <person name="Morin E."/>
            <person name="San Clemente H."/>
            <person name="Chen E.C.H."/>
            <person name="De La Providencia I."/>
            <person name="Hainaut M."/>
            <person name="Kuo A."/>
            <person name="Kohler A."/>
            <person name="Murat C."/>
            <person name="Tang N."/>
            <person name="Roy S."/>
            <person name="Loubradou J."/>
            <person name="Henrissat B."/>
            <person name="Grigoriev I.V."/>
            <person name="Corradi N."/>
            <person name="Roux C."/>
            <person name="Martin F.M."/>
        </authorList>
    </citation>
    <scope>NUCLEOTIDE SEQUENCE [LARGE SCALE GENOMIC DNA]</scope>
    <source>
        <strain evidence="1 2">DAOM 194757</strain>
    </source>
</reference>
<sequence length="171" mass="18939">MQPGSCYLGIQLTEYLLTALEIVTYQKAGTCRLEILGYTGRTTVLTMATCELFLVSMLCEKFSKRKAPTVLDTTVMGGLETSNVERRARLMEKPLEEDSRSSVLSSPSEKLNFTQLTVGPRIKIDVPLHKPSEEFIFRRRIIGAPAFSISLCGGIQLGVNVLRNSTGYKLS</sequence>
<gene>
    <name evidence="1" type="ORF">C2G38_2220327</name>
</gene>
<organism evidence="1 2">
    <name type="scientific">Gigaspora rosea</name>
    <dbReference type="NCBI Taxonomy" id="44941"/>
    <lineage>
        <taxon>Eukaryota</taxon>
        <taxon>Fungi</taxon>
        <taxon>Fungi incertae sedis</taxon>
        <taxon>Mucoromycota</taxon>
        <taxon>Glomeromycotina</taxon>
        <taxon>Glomeromycetes</taxon>
        <taxon>Diversisporales</taxon>
        <taxon>Gigasporaceae</taxon>
        <taxon>Gigaspora</taxon>
    </lineage>
</organism>
<accession>A0A397U8W7</accession>